<dbReference type="RefSeq" id="WP_025225891.1">
    <property type="nucleotide sequence ID" value="NZ_CP007139.1"/>
</dbReference>
<dbReference type="PROSITE" id="PS50294">
    <property type="entry name" value="WD_REPEATS_REGION"/>
    <property type="match status" value="2"/>
</dbReference>
<evidence type="ECO:0000313" key="5">
    <source>
        <dbReference type="EMBL" id="AIE85543.1"/>
    </source>
</evidence>
<dbReference type="Pfam" id="PF14516">
    <property type="entry name" value="AAA_35"/>
    <property type="match status" value="1"/>
</dbReference>
<dbReference type="InterPro" id="IPR027417">
    <property type="entry name" value="P-loop_NTPase"/>
</dbReference>
<protein>
    <submittedName>
        <fullName evidence="5">GUN4-like family</fullName>
    </submittedName>
</protein>
<evidence type="ECO:0000256" key="3">
    <source>
        <dbReference type="PROSITE-ProRule" id="PRU00221"/>
    </source>
</evidence>
<organism evidence="5 6">
    <name type="scientific">Fimbriimonas ginsengisoli Gsoil 348</name>
    <dbReference type="NCBI Taxonomy" id="661478"/>
    <lineage>
        <taxon>Bacteria</taxon>
        <taxon>Bacillati</taxon>
        <taxon>Armatimonadota</taxon>
        <taxon>Fimbriimonadia</taxon>
        <taxon>Fimbriimonadales</taxon>
        <taxon>Fimbriimonadaceae</taxon>
        <taxon>Fimbriimonas</taxon>
    </lineage>
</organism>
<keyword evidence="1 3" id="KW-0853">WD repeat</keyword>
<dbReference type="HOGENOM" id="CLU_331142_0_0_0"/>
<name>A0A068NPU4_FIMGI</name>
<dbReference type="OrthoDB" id="434800at2"/>
<dbReference type="SMART" id="SM00320">
    <property type="entry name" value="WD40"/>
    <property type="match status" value="4"/>
</dbReference>
<dbReference type="Proteomes" id="UP000027982">
    <property type="component" value="Chromosome"/>
</dbReference>
<feature type="region of interest" description="Disordered" evidence="4">
    <location>
        <begin position="1054"/>
        <end position="1074"/>
    </location>
</feature>
<dbReference type="InterPro" id="IPR015943">
    <property type="entry name" value="WD40/YVTN_repeat-like_dom_sf"/>
</dbReference>
<reference evidence="5 6" key="1">
    <citation type="journal article" date="2014" name="PLoS ONE">
        <title>The first complete genome sequence of the class fimbriimonadia in the phylum armatimonadetes.</title>
        <authorList>
            <person name="Hu Z.Y."/>
            <person name="Wang Y.Z."/>
            <person name="Im W.T."/>
            <person name="Wang S.Y."/>
            <person name="Zhao G.P."/>
            <person name="Zheng H.J."/>
            <person name="Quan Z.X."/>
        </authorList>
    </citation>
    <scope>NUCLEOTIDE SEQUENCE [LARGE SCALE GENOMIC DNA]</scope>
    <source>
        <strain evidence="5">Gsoil 348</strain>
    </source>
</reference>
<feature type="repeat" description="WD" evidence="3">
    <location>
        <begin position="1020"/>
        <end position="1052"/>
    </location>
</feature>
<proteinExistence type="predicted"/>
<dbReference type="SUPFAM" id="SSF50998">
    <property type="entry name" value="Quinoprotein alcohol dehydrogenase-like"/>
    <property type="match status" value="1"/>
</dbReference>
<dbReference type="InterPro" id="IPR001680">
    <property type="entry name" value="WD40_rpt"/>
</dbReference>
<dbReference type="Gene3D" id="3.40.50.300">
    <property type="entry name" value="P-loop containing nucleotide triphosphate hydrolases"/>
    <property type="match status" value="1"/>
</dbReference>
<dbReference type="Gene3D" id="2.130.10.10">
    <property type="entry name" value="YVTN repeat-like/Quinoprotein amine dehydrogenase"/>
    <property type="match status" value="2"/>
</dbReference>
<dbReference type="EMBL" id="CP007139">
    <property type="protein sequence ID" value="AIE85543.1"/>
    <property type="molecule type" value="Genomic_DNA"/>
</dbReference>
<dbReference type="PANTHER" id="PTHR19848:SF8">
    <property type="entry name" value="F-BOX AND WD REPEAT DOMAIN CONTAINING 7"/>
    <property type="match status" value="1"/>
</dbReference>
<dbReference type="Pfam" id="PF00400">
    <property type="entry name" value="WD40"/>
    <property type="match status" value="2"/>
</dbReference>
<feature type="repeat" description="WD" evidence="3">
    <location>
        <begin position="935"/>
        <end position="976"/>
    </location>
</feature>
<dbReference type="AlphaFoldDB" id="A0A068NPU4"/>
<dbReference type="PROSITE" id="PS50082">
    <property type="entry name" value="WD_REPEATS_2"/>
    <property type="match status" value="2"/>
</dbReference>
<dbReference type="KEGG" id="fgi:OP10G_2175"/>
<dbReference type="SUPFAM" id="SSF52540">
    <property type="entry name" value="P-loop containing nucleoside triphosphate hydrolases"/>
    <property type="match status" value="1"/>
</dbReference>
<dbReference type="STRING" id="661478.OP10G_2175"/>
<dbReference type="eggNOG" id="COG2319">
    <property type="taxonomic scope" value="Bacteria"/>
</dbReference>
<dbReference type="eggNOG" id="COG1672">
    <property type="taxonomic scope" value="Bacteria"/>
</dbReference>
<keyword evidence="6" id="KW-1185">Reference proteome</keyword>
<dbReference type="InterPro" id="IPR011047">
    <property type="entry name" value="Quinoprotein_ADH-like_sf"/>
</dbReference>
<evidence type="ECO:0000256" key="2">
    <source>
        <dbReference type="ARBA" id="ARBA00022737"/>
    </source>
</evidence>
<keyword evidence="2" id="KW-0677">Repeat</keyword>
<sequence length="1074" mass="118911">MVVGRESNFFVSGGTLPLDASSYVERNCDQQLFEALRNAQYCYVLNSRQMGKSSLSIRTLAKLEQMGWCTVSIDLTQMGGRNVTPDQWYIGMAAELGRVLGLRAEILAYWKAKSEFGPMRRFFGALREVVLEKVEQPIVLCIDEIDATRNLPFDTDEFFAGIRECFNRRVQDPAFQRLTFCILGVAVPSDLIRNPTTTPFNIGERVYLRDFTVEEMRRLASALGPNGDTLIERVHYWTGGHPFLSQSLCAAIAADPAIQTSKQVDDLIEKELFGPKARDRNVNLADVANRALNAGFAEPDPERFRADLLSAYARALKGKPVTDDEANRVASLLKLSGLVRSDGMRLRPRNRIYQRVFDAEWIQENMPGQELLRLQQSFRRGIIRATAAYAAVLATVAAFGIFAWTSQRRAEAATVALDRELYIADMNNLRLFEENGDTPRIAQILERTKNSPYRSIEWGLWMKRLHDAKEEYTLDYRAPGKRENGYLTWDGRLICLTDDVTMTATVIDRTSKRTICTRNLTPTQQVVATKTGFLTVDTQVTPAPVVDLISRKELRRIGNPDGRISTLETRPNSDIVLTLEELPNKVPGGRVDLWNLTTGHQTFCWGGPGLSIELPVAFSRDGSRVLITPGRGAGKAGLRNVVVMEPSSHREVDRFTLEDSGAFYDLSDSGKYLLYGDGKSGTIGRDVDRHETIYRRLWSPGETRTAGCFSDGEQKVVTLDRTGKAIVEEFPTGNPLGTILNIWNLSGTASSSEIVAASASVRLFDLRNSVGPRILGQGDRIGRNGQNNLAVFQVSPRGLLRFSDPGLVQGRLSPAPAHFRGYTYNGRWQVEYTKGAAQATIFTDPFSDAKPIRLPMVPINFSGGIARDVFAILMPQTSDILGISGETGEVLWKYHAEGWRNGLWVSPRGDSVFAFVGAAALLVLDAHTGKVRARLERHNLRITNLTFSADGKSFFTCGADGRAVLWDMASLTEKMEFQGNVAQRIGGADLSPDGKRVVTANDGGSWQLWDAVTGVQLADMKASNGSVRSILFTADGKKVVAACEDGKIRAWESSERDPSCRVPVSASSLKDVRR</sequence>
<accession>A0A068NPU4</accession>
<evidence type="ECO:0000256" key="1">
    <source>
        <dbReference type="ARBA" id="ARBA00022574"/>
    </source>
</evidence>
<gene>
    <name evidence="5" type="ORF">OP10G_2175</name>
</gene>
<evidence type="ECO:0000256" key="4">
    <source>
        <dbReference type="SAM" id="MobiDB-lite"/>
    </source>
</evidence>
<dbReference type="PANTHER" id="PTHR19848">
    <property type="entry name" value="WD40 REPEAT PROTEIN"/>
    <property type="match status" value="1"/>
</dbReference>
<evidence type="ECO:0000313" key="6">
    <source>
        <dbReference type="Proteomes" id="UP000027982"/>
    </source>
</evidence>